<dbReference type="AlphaFoldDB" id="A0A2G1WHE5"/>
<dbReference type="PANTHER" id="PTHR46648">
    <property type="entry name" value="HIT FAMILY PROTEIN 1"/>
    <property type="match status" value="1"/>
</dbReference>
<name>A0A2G1WHE5_9EURY</name>
<dbReference type="CDD" id="cd01277">
    <property type="entry name" value="HINT_subgroup"/>
    <property type="match status" value="1"/>
</dbReference>
<evidence type="ECO:0000259" key="4">
    <source>
        <dbReference type="PROSITE" id="PS51084"/>
    </source>
</evidence>
<protein>
    <submittedName>
        <fullName evidence="5">HIT family protein</fullName>
    </submittedName>
</protein>
<dbReference type="PANTHER" id="PTHR46648:SF1">
    <property type="entry name" value="ADENOSINE 5'-MONOPHOSPHORAMIDASE HNT1"/>
    <property type="match status" value="1"/>
</dbReference>
<dbReference type="OrthoDB" id="26806at2157"/>
<organism evidence="5 6">
    <name type="scientific">Halorubrum persicum</name>
    <dbReference type="NCBI Taxonomy" id="1383844"/>
    <lineage>
        <taxon>Archaea</taxon>
        <taxon>Methanobacteriati</taxon>
        <taxon>Methanobacteriota</taxon>
        <taxon>Stenosarchaea group</taxon>
        <taxon>Halobacteria</taxon>
        <taxon>Halobacteriales</taxon>
        <taxon>Haloferacaceae</taxon>
        <taxon>Halorubrum</taxon>
    </lineage>
</organism>
<dbReference type="RefSeq" id="WP_099255805.1">
    <property type="nucleotide sequence ID" value="NZ_NHOA01000104.1"/>
</dbReference>
<dbReference type="Pfam" id="PF01230">
    <property type="entry name" value="HIT"/>
    <property type="match status" value="1"/>
</dbReference>
<dbReference type="GO" id="GO:0009117">
    <property type="term" value="P:nucleotide metabolic process"/>
    <property type="evidence" value="ECO:0007669"/>
    <property type="project" value="TreeGrafter"/>
</dbReference>
<reference evidence="5 6" key="1">
    <citation type="journal article" date="2014" name="Front. Microbiol.">
        <title>Population and genomic analysis of the genus Halorubrum.</title>
        <authorList>
            <person name="Fullmer M.S."/>
            <person name="Soucy S.M."/>
            <person name="Swithers K.S."/>
            <person name="Makkay A.M."/>
            <person name="Wheeler R."/>
            <person name="Ventosa A."/>
            <person name="Gogarten J.P."/>
            <person name="Papke R.T."/>
        </authorList>
    </citation>
    <scope>NUCLEOTIDE SEQUENCE [LARGE SCALE GENOMIC DNA]</scope>
    <source>
        <strain evidence="5 6">C49</strain>
    </source>
</reference>
<dbReference type="InterPro" id="IPR001310">
    <property type="entry name" value="Histidine_triad_HIT"/>
</dbReference>
<sequence length="143" mass="14712">MSADCIFCSIVDGDIPARTVYETGDVLAFLDANPLARGHTLVIPKSHAQHVGDLASELASELFAAVTELTPRVQAAVDADGANVGINDGEAAGQEVPHVHAHIIPRFEGDGGAPLHAVGGERPDLSDDELDEVGKTVAAAIDG</sequence>
<comment type="caution">
    <text evidence="5">The sequence shown here is derived from an EMBL/GenBank/DDBJ whole genome shotgun (WGS) entry which is preliminary data.</text>
</comment>
<dbReference type="InterPro" id="IPR039384">
    <property type="entry name" value="HINT"/>
</dbReference>
<proteinExistence type="predicted"/>
<dbReference type="Gene3D" id="3.30.428.10">
    <property type="entry name" value="HIT-like"/>
    <property type="match status" value="1"/>
</dbReference>
<feature type="domain" description="HIT" evidence="4">
    <location>
        <begin position="6"/>
        <end position="113"/>
    </location>
</feature>
<evidence type="ECO:0000256" key="3">
    <source>
        <dbReference type="PROSITE-ProRule" id="PRU00464"/>
    </source>
</evidence>
<evidence type="ECO:0000256" key="2">
    <source>
        <dbReference type="PIRSR" id="PIRSR601310-3"/>
    </source>
</evidence>
<accession>A0A2G1WHE5</accession>
<dbReference type="InterPro" id="IPR011146">
    <property type="entry name" value="HIT-like"/>
</dbReference>
<dbReference type="EMBL" id="NHOA01000104">
    <property type="protein sequence ID" value="PHQ38407.1"/>
    <property type="molecule type" value="Genomic_DNA"/>
</dbReference>
<gene>
    <name evidence="5" type="ORF">DJ69_11785</name>
</gene>
<dbReference type="PRINTS" id="PR00332">
    <property type="entry name" value="HISTRIAD"/>
</dbReference>
<dbReference type="PROSITE" id="PS51084">
    <property type="entry name" value="HIT_2"/>
    <property type="match status" value="1"/>
</dbReference>
<evidence type="ECO:0000256" key="1">
    <source>
        <dbReference type="PIRSR" id="PIRSR601310-1"/>
    </source>
</evidence>
<feature type="short sequence motif" description="Histidine triad motif" evidence="2 3">
    <location>
        <begin position="98"/>
        <end position="102"/>
    </location>
</feature>
<dbReference type="InterPro" id="IPR036265">
    <property type="entry name" value="HIT-like_sf"/>
</dbReference>
<evidence type="ECO:0000313" key="5">
    <source>
        <dbReference type="EMBL" id="PHQ38407.1"/>
    </source>
</evidence>
<feature type="active site" description="Tele-AMP-histidine intermediate" evidence="1">
    <location>
        <position position="100"/>
    </location>
</feature>
<dbReference type="Proteomes" id="UP000222824">
    <property type="component" value="Unassembled WGS sequence"/>
</dbReference>
<dbReference type="GO" id="GO:0003824">
    <property type="term" value="F:catalytic activity"/>
    <property type="evidence" value="ECO:0007669"/>
    <property type="project" value="InterPro"/>
</dbReference>
<keyword evidence="6" id="KW-1185">Reference proteome</keyword>
<dbReference type="SUPFAM" id="SSF54197">
    <property type="entry name" value="HIT-like"/>
    <property type="match status" value="1"/>
</dbReference>
<evidence type="ECO:0000313" key="6">
    <source>
        <dbReference type="Proteomes" id="UP000222824"/>
    </source>
</evidence>